<evidence type="ECO:0000259" key="1">
    <source>
        <dbReference type="Pfam" id="PF07883"/>
    </source>
</evidence>
<protein>
    <submittedName>
        <fullName evidence="2">Cupin domain-containing protein</fullName>
    </submittedName>
</protein>
<proteinExistence type="predicted"/>
<comment type="caution">
    <text evidence="2">The sequence shown here is derived from an EMBL/GenBank/DDBJ whole genome shotgun (WGS) entry which is preliminary data.</text>
</comment>
<dbReference type="InterPro" id="IPR013096">
    <property type="entry name" value="Cupin_2"/>
</dbReference>
<dbReference type="InterPro" id="IPR011051">
    <property type="entry name" value="RmlC_Cupin_sf"/>
</dbReference>
<dbReference type="SUPFAM" id="SSF51182">
    <property type="entry name" value="RmlC-like cupins"/>
    <property type="match status" value="1"/>
</dbReference>
<dbReference type="EMBL" id="JAKKSL010000005">
    <property type="protein sequence ID" value="MCI2285432.1"/>
    <property type="molecule type" value="Genomic_DNA"/>
</dbReference>
<accession>A0ABS9X6N8</accession>
<evidence type="ECO:0000313" key="2">
    <source>
        <dbReference type="EMBL" id="MCI2285432.1"/>
    </source>
</evidence>
<dbReference type="Pfam" id="PF07883">
    <property type="entry name" value="Cupin_2"/>
    <property type="match status" value="1"/>
</dbReference>
<organism evidence="2 3">
    <name type="scientific">Colwellia maritima</name>
    <dbReference type="NCBI Taxonomy" id="2912588"/>
    <lineage>
        <taxon>Bacteria</taxon>
        <taxon>Pseudomonadati</taxon>
        <taxon>Pseudomonadota</taxon>
        <taxon>Gammaproteobacteria</taxon>
        <taxon>Alteromonadales</taxon>
        <taxon>Colwelliaceae</taxon>
        <taxon>Colwellia</taxon>
    </lineage>
</organism>
<dbReference type="RefSeq" id="WP_242288315.1">
    <property type="nucleotide sequence ID" value="NZ_JAKKSL010000005.1"/>
</dbReference>
<keyword evidence="3" id="KW-1185">Reference proteome</keyword>
<dbReference type="InterPro" id="IPR014710">
    <property type="entry name" value="RmlC-like_jellyroll"/>
</dbReference>
<feature type="domain" description="Cupin type-2" evidence="1">
    <location>
        <begin position="7"/>
        <end position="56"/>
    </location>
</feature>
<dbReference type="Gene3D" id="2.60.120.10">
    <property type="entry name" value="Jelly Rolls"/>
    <property type="match status" value="1"/>
</dbReference>
<dbReference type="Proteomes" id="UP001139646">
    <property type="component" value="Unassembled WGS sequence"/>
</dbReference>
<sequence>MNAHIRYEEEVVFVHQGEVTMNVDGENLTLGKGDTFTTPIEATRSFENQGDSETILYITRRNDQPKAAKFL</sequence>
<evidence type="ECO:0000313" key="3">
    <source>
        <dbReference type="Proteomes" id="UP001139646"/>
    </source>
</evidence>
<reference evidence="2" key="1">
    <citation type="submission" date="2022-01" db="EMBL/GenBank/DDBJ databases">
        <title>Colwellia maritima, isolated from seawater.</title>
        <authorList>
            <person name="Kristyanto S."/>
            <person name="Jung J."/>
            <person name="Jeon C.O."/>
        </authorList>
    </citation>
    <scope>NUCLEOTIDE SEQUENCE</scope>
    <source>
        <strain evidence="2">MSW7</strain>
    </source>
</reference>
<gene>
    <name evidence="2" type="ORF">L3081_21135</name>
</gene>
<name>A0ABS9X6N8_9GAMM</name>